<dbReference type="NCBIfam" id="TIGR00766">
    <property type="entry name" value="inner membrane protein YhjD"/>
    <property type="match status" value="1"/>
</dbReference>
<organism evidence="7 8">
    <name type="scientific">Streptoalloteichus hindustanus</name>
    <dbReference type="NCBI Taxonomy" id="2017"/>
    <lineage>
        <taxon>Bacteria</taxon>
        <taxon>Bacillati</taxon>
        <taxon>Actinomycetota</taxon>
        <taxon>Actinomycetes</taxon>
        <taxon>Pseudonocardiales</taxon>
        <taxon>Pseudonocardiaceae</taxon>
        <taxon>Streptoalloteichus</taxon>
    </lineage>
</organism>
<dbReference type="AlphaFoldDB" id="A0A1M5KCP3"/>
<reference evidence="7 8" key="1">
    <citation type="submission" date="2016-11" db="EMBL/GenBank/DDBJ databases">
        <authorList>
            <person name="Jaros S."/>
            <person name="Januszkiewicz K."/>
            <person name="Wedrychowicz H."/>
        </authorList>
    </citation>
    <scope>NUCLEOTIDE SEQUENCE [LARGE SCALE GENOMIC DNA]</scope>
    <source>
        <strain evidence="7 8">DSM 44523</strain>
    </source>
</reference>
<evidence type="ECO:0000256" key="1">
    <source>
        <dbReference type="ARBA" id="ARBA00004651"/>
    </source>
</evidence>
<feature type="transmembrane region" description="Helical" evidence="6">
    <location>
        <begin position="46"/>
        <end position="73"/>
    </location>
</feature>
<dbReference type="GO" id="GO:0005886">
    <property type="term" value="C:plasma membrane"/>
    <property type="evidence" value="ECO:0007669"/>
    <property type="project" value="UniProtKB-SubCell"/>
</dbReference>
<dbReference type="STRING" id="2017.SAMN05444320_109222"/>
<keyword evidence="2" id="KW-1003">Cell membrane</keyword>
<evidence type="ECO:0000256" key="5">
    <source>
        <dbReference type="ARBA" id="ARBA00023136"/>
    </source>
</evidence>
<keyword evidence="5 6" id="KW-0472">Membrane</keyword>
<dbReference type="PANTHER" id="PTHR30213">
    <property type="entry name" value="INNER MEMBRANE PROTEIN YHJD"/>
    <property type="match status" value="1"/>
</dbReference>
<dbReference type="RefSeq" id="WP_073487948.1">
    <property type="nucleotide sequence ID" value="NZ_FQVN01000009.1"/>
</dbReference>
<evidence type="ECO:0000313" key="8">
    <source>
        <dbReference type="Proteomes" id="UP000184501"/>
    </source>
</evidence>
<gene>
    <name evidence="7" type="ORF">SAMN05444320_109222</name>
</gene>
<proteinExistence type="predicted"/>
<feature type="transmembrane region" description="Helical" evidence="6">
    <location>
        <begin position="195"/>
        <end position="221"/>
    </location>
</feature>
<keyword evidence="3 6" id="KW-0812">Transmembrane</keyword>
<feature type="transmembrane region" description="Helical" evidence="6">
    <location>
        <begin position="324"/>
        <end position="341"/>
    </location>
</feature>
<name>A0A1M5KCP3_STRHI</name>
<dbReference type="Pfam" id="PF03631">
    <property type="entry name" value="Virul_fac_BrkB"/>
    <property type="match status" value="1"/>
</dbReference>
<evidence type="ECO:0000256" key="2">
    <source>
        <dbReference type="ARBA" id="ARBA00022475"/>
    </source>
</evidence>
<dbReference type="InterPro" id="IPR017039">
    <property type="entry name" value="Virul_fac_BrkB"/>
</dbReference>
<evidence type="ECO:0000256" key="3">
    <source>
        <dbReference type="ARBA" id="ARBA00022692"/>
    </source>
</evidence>
<evidence type="ECO:0000313" key="7">
    <source>
        <dbReference type="EMBL" id="SHG50461.1"/>
    </source>
</evidence>
<dbReference type="EMBL" id="FQVN01000009">
    <property type="protein sequence ID" value="SHG50461.1"/>
    <property type="molecule type" value="Genomic_DNA"/>
</dbReference>
<evidence type="ECO:0000256" key="6">
    <source>
        <dbReference type="SAM" id="Phobius"/>
    </source>
</evidence>
<feature type="transmembrane region" description="Helical" evidence="6">
    <location>
        <begin position="112"/>
        <end position="133"/>
    </location>
</feature>
<protein>
    <submittedName>
        <fullName evidence="7">Membrane protein</fullName>
    </submittedName>
</protein>
<feature type="transmembrane region" description="Helical" evidence="6">
    <location>
        <begin position="154"/>
        <end position="175"/>
    </location>
</feature>
<sequence>MIGKAGEKAGKRDGPSLVERLRKRHGWLDHIIRAAERYQGRYGDHYAAGITYFSVLSLVPLLMIAFAVGGFVLAGQPELLQRAQDEIAGVVPDPSLRETLSKAVSEAVGQRYSVGAVGLVVALYSGLGWMSNLRDALTAQWDQHRPDRPFLRGMLVDLLALVGLGLALVVSFGITAGGSRFADDVVHWLGWGDGVVASVVLSVSSVALALAANWLVFLWVLSRLPREPVSVRSAARGAFVAAVGFELLKQVGTVYLGKVTGSPSGAAFGSLLGLLVFVYLVARFLLFVTAWTATAPENERRPVVQPPPPAVIRPRVSVRSGPDGRTTLGLLGVGVLLGVALKNRARRRS</sequence>
<comment type="subcellular location">
    <subcellularLocation>
        <location evidence="1">Cell membrane</location>
        <topology evidence="1">Multi-pass membrane protein</topology>
    </subcellularLocation>
</comment>
<feature type="transmembrane region" description="Helical" evidence="6">
    <location>
        <begin position="271"/>
        <end position="293"/>
    </location>
</feature>
<keyword evidence="4 6" id="KW-1133">Transmembrane helix</keyword>
<dbReference type="InterPro" id="IPR005274">
    <property type="entry name" value="IM_pro_YhjD"/>
</dbReference>
<dbReference type="Proteomes" id="UP000184501">
    <property type="component" value="Unassembled WGS sequence"/>
</dbReference>
<accession>A0A1M5KCP3</accession>
<keyword evidence="8" id="KW-1185">Reference proteome</keyword>
<dbReference type="PANTHER" id="PTHR30213:SF1">
    <property type="entry name" value="INNER MEMBRANE PROTEIN YHJD"/>
    <property type="match status" value="1"/>
</dbReference>
<evidence type="ECO:0000256" key="4">
    <source>
        <dbReference type="ARBA" id="ARBA00022989"/>
    </source>
</evidence>